<dbReference type="PROSITE" id="PS50084">
    <property type="entry name" value="KH_TYPE_1"/>
    <property type="match status" value="1"/>
</dbReference>
<organism evidence="3 4">
    <name type="scientific">Durusdinium trenchii</name>
    <dbReference type="NCBI Taxonomy" id="1381693"/>
    <lineage>
        <taxon>Eukaryota</taxon>
        <taxon>Sar</taxon>
        <taxon>Alveolata</taxon>
        <taxon>Dinophyceae</taxon>
        <taxon>Suessiales</taxon>
        <taxon>Symbiodiniaceae</taxon>
        <taxon>Durusdinium</taxon>
    </lineage>
</organism>
<evidence type="ECO:0000256" key="1">
    <source>
        <dbReference type="PROSITE-ProRule" id="PRU00117"/>
    </source>
</evidence>
<protein>
    <recommendedName>
        <fullName evidence="2">K Homology domain-containing protein</fullName>
    </recommendedName>
</protein>
<dbReference type="Pfam" id="PF00013">
    <property type="entry name" value="KH_1"/>
    <property type="match status" value="1"/>
</dbReference>
<name>A0ABP0N3E5_9DINO</name>
<dbReference type="EMBL" id="CAXAMN010021339">
    <property type="protein sequence ID" value="CAK9058101.1"/>
    <property type="molecule type" value="Genomic_DNA"/>
</dbReference>
<dbReference type="InterPro" id="IPR004087">
    <property type="entry name" value="KH_dom"/>
</dbReference>
<evidence type="ECO:0000313" key="4">
    <source>
        <dbReference type="Proteomes" id="UP001642484"/>
    </source>
</evidence>
<proteinExistence type="predicted"/>
<accession>A0ABP0N3E5</accession>
<evidence type="ECO:0000259" key="2">
    <source>
        <dbReference type="SMART" id="SM00322"/>
    </source>
</evidence>
<keyword evidence="4" id="KW-1185">Reference proteome</keyword>
<evidence type="ECO:0000313" key="3">
    <source>
        <dbReference type="EMBL" id="CAK9058101.1"/>
    </source>
</evidence>
<dbReference type="SMART" id="SM00322">
    <property type="entry name" value="KH"/>
    <property type="match status" value="1"/>
</dbReference>
<keyword evidence="1" id="KW-0694">RNA-binding</keyword>
<comment type="caution">
    <text evidence="3">The sequence shown here is derived from an EMBL/GenBank/DDBJ whole genome shotgun (WGS) entry which is preliminary data.</text>
</comment>
<dbReference type="CDD" id="cd00105">
    <property type="entry name" value="KH-I"/>
    <property type="match status" value="1"/>
</dbReference>
<dbReference type="InterPro" id="IPR036612">
    <property type="entry name" value="KH_dom_type_1_sf"/>
</dbReference>
<gene>
    <name evidence="3" type="ORF">CCMP2556_LOCUS28632</name>
</gene>
<feature type="domain" description="K Homology" evidence="2">
    <location>
        <begin position="247"/>
        <end position="315"/>
    </location>
</feature>
<dbReference type="SUPFAM" id="SSF54791">
    <property type="entry name" value="Eukaryotic type KH-domain (KH-domain type I)"/>
    <property type="match status" value="1"/>
</dbReference>
<sequence>MFDTVEVRWPSHPFLWHRARLWDLHEVPGSGTCVACDTGDRSLTQPSFPVQDVRLPPPADADLTGFDPQPGELVEYEVLPTDTTPAGWAVAQVVAVSGRFWQLRWPERWGERMGEVLMPLSRLRPCVSPKGNVENLLRKEEVVVDRELLAEDTSSCFRRVESLAVGLQAQETTELLRIRKVTLEPKILAIGTVKAVQRAKILIPSMLHNHRKANNLQEATKKREQALAMRSMKKLRDAWNPKEVPDSLVKDEFMMDSLHVGRLIGKGGSNIRALQNELDVKICIFDKDEKKKSIVVLGPDKDKVFEVRKNSQILRQRRKLDPEMKKWVTSRITLLEMIQKMCGLNSIHLEGQNISLTGTKEACEQGLKFLDAQLQSLCHGPIGMEKLFTDHEVIAKQCLSFRHNRADCLCSFLSGEFLVFLLGHARPKVLHDSEGMVGAFSCDCASRDATMGIVSYR</sequence>
<dbReference type="Gene3D" id="3.30.1370.10">
    <property type="entry name" value="K Homology domain, type 1"/>
    <property type="match status" value="1"/>
</dbReference>
<dbReference type="InterPro" id="IPR004088">
    <property type="entry name" value="KH_dom_type_1"/>
</dbReference>
<reference evidence="3 4" key="1">
    <citation type="submission" date="2024-02" db="EMBL/GenBank/DDBJ databases">
        <authorList>
            <person name="Chen Y."/>
            <person name="Shah S."/>
            <person name="Dougan E. K."/>
            <person name="Thang M."/>
            <person name="Chan C."/>
        </authorList>
    </citation>
    <scope>NUCLEOTIDE SEQUENCE [LARGE SCALE GENOMIC DNA]</scope>
</reference>
<dbReference type="Proteomes" id="UP001642484">
    <property type="component" value="Unassembled WGS sequence"/>
</dbReference>